<reference evidence="3" key="1">
    <citation type="submission" date="2016-04" db="EMBL/GenBank/DDBJ databases">
        <title>Complete Genome Sequences of Twelve Strains of a Stable Defined Moderately Diverse Mouse Microbiota 2 (sDMDMm2).</title>
        <authorList>
            <person name="Uchimura Y."/>
            <person name="Wyss M."/>
            <person name="Brugiroux S."/>
            <person name="Limenitakis J.P."/>
            <person name="Stecher B."/>
            <person name="McCoy K.D."/>
            <person name="Macpherson A.J."/>
        </authorList>
    </citation>
    <scope>NUCLEOTIDE SEQUENCE [LARGE SCALE GENOMIC DNA]</scope>
    <source>
        <strain evidence="3">I48</strain>
    </source>
</reference>
<dbReference type="AlphaFoldDB" id="A0A1V0QD72"/>
<evidence type="ECO:0000313" key="2">
    <source>
        <dbReference type="EMBL" id="ARE60482.1"/>
    </source>
</evidence>
<protein>
    <submittedName>
        <fullName evidence="2">Uncharacterized protein</fullName>
    </submittedName>
</protein>
<keyword evidence="3" id="KW-1185">Reference proteome</keyword>
<proteinExistence type="predicted"/>
<sequence>MIRLVFQLRNLSQTDLSEWETKRGVKHVGNAISQLIAKLRLNCYWEKTDIRMKPDWLNNSPMTYVEVATESSYIRCLAVPTLIERSDGQGIYCDISDRKRKRMYVASDSLSSQVIKSTKWGLPTRRCRKAMSAGSENSAWQRSSRSSLSVGKPRTWRRGTAW</sequence>
<dbReference type="RefSeq" id="WP_016270895.1">
    <property type="nucleotide sequence ID" value="NZ_CP015401.2"/>
</dbReference>
<feature type="region of interest" description="Disordered" evidence="1">
    <location>
        <begin position="131"/>
        <end position="162"/>
    </location>
</feature>
<dbReference type="EMBL" id="CP015401">
    <property type="protein sequence ID" value="ARE60482.1"/>
    <property type="molecule type" value="Genomic_DNA"/>
</dbReference>
<dbReference type="GeneID" id="82186719"/>
<gene>
    <name evidence="2" type="ORF">A4V03_20345</name>
</gene>
<organism evidence="2 3">
    <name type="scientific">Bacteroides caecimuris</name>
    <dbReference type="NCBI Taxonomy" id="1796613"/>
    <lineage>
        <taxon>Bacteria</taxon>
        <taxon>Pseudomonadati</taxon>
        <taxon>Bacteroidota</taxon>
        <taxon>Bacteroidia</taxon>
        <taxon>Bacteroidales</taxon>
        <taxon>Bacteroidaceae</taxon>
        <taxon>Bacteroides</taxon>
    </lineage>
</organism>
<accession>A0A1V0QD72</accession>
<evidence type="ECO:0000256" key="1">
    <source>
        <dbReference type="SAM" id="MobiDB-lite"/>
    </source>
</evidence>
<dbReference type="OrthoDB" id="1097307at2"/>
<evidence type="ECO:0000313" key="3">
    <source>
        <dbReference type="Proteomes" id="UP000092631"/>
    </source>
</evidence>
<name>A0A1V0QD72_9BACE</name>
<dbReference type="KEGG" id="bcae:A4V03_20345"/>
<dbReference type="Proteomes" id="UP000092631">
    <property type="component" value="Chromosome"/>
</dbReference>
<feature type="compositionally biased region" description="Low complexity" evidence="1">
    <location>
        <begin position="135"/>
        <end position="153"/>
    </location>
</feature>